<evidence type="ECO:0000256" key="1">
    <source>
        <dbReference type="ARBA" id="ARBA00004123"/>
    </source>
</evidence>
<dbReference type="CDD" id="cd06008">
    <property type="entry name" value="NF-X1-zinc-finger"/>
    <property type="match status" value="2"/>
</dbReference>
<dbReference type="Proteomes" id="UP001162164">
    <property type="component" value="Unassembled WGS sequence"/>
</dbReference>
<keyword evidence="4" id="KW-0677">Repeat</keyword>
<evidence type="ECO:0000256" key="5">
    <source>
        <dbReference type="ARBA" id="ARBA00022771"/>
    </source>
</evidence>
<evidence type="ECO:0000256" key="9">
    <source>
        <dbReference type="ARBA" id="ARBA00023242"/>
    </source>
</evidence>
<dbReference type="InterPro" id="IPR000967">
    <property type="entry name" value="Znf_NFX1"/>
</dbReference>
<protein>
    <recommendedName>
        <fullName evidence="10">NF-X1-type domain-containing protein</fullName>
    </recommendedName>
</protein>
<keyword evidence="7" id="KW-0805">Transcription regulation</keyword>
<dbReference type="EMBL" id="JAPWTJ010003162">
    <property type="protein sequence ID" value="KAJ8961344.1"/>
    <property type="molecule type" value="Genomic_DNA"/>
</dbReference>
<feature type="domain" description="NF-X1-type" evidence="10">
    <location>
        <begin position="54"/>
        <end position="72"/>
    </location>
</feature>
<reference evidence="11" key="1">
    <citation type="journal article" date="2023" name="Insect Mol. Biol.">
        <title>Genome sequencing provides insights into the evolution of gene families encoding plant cell wall-degrading enzymes in longhorned beetles.</title>
        <authorList>
            <person name="Shin N.R."/>
            <person name="Okamura Y."/>
            <person name="Kirsch R."/>
            <person name="Pauchet Y."/>
        </authorList>
    </citation>
    <scope>NUCLEOTIDE SEQUENCE</scope>
    <source>
        <strain evidence="11">MMC_N1</strain>
    </source>
</reference>
<feature type="domain" description="NF-X1-type" evidence="10">
    <location>
        <begin position="245"/>
        <end position="265"/>
    </location>
</feature>
<dbReference type="InterPro" id="IPR034078">
    <property type="entry name" value="NFX1_fam"/>
</dbReference>
<sequence>MEILLIKSVACQNVCTEVPKQYKCYCGKALDPKYDPGVRPHGCGDVCLRKGRMCEHKCTILCHPGPCPDCSVMVEKPCGCGSAEANICNKILNCGIHQCKSVCHSGNCTPCREAIIQECYCNKQGRKVICSAEISGSLRYSCEDICEKILSCGNHKCQEKCHDGPCDPCARDVSVVHSCPCGKTPLEKARASCRDPIPCCDKVLVLIVLCSVKSGVTDITSNGQPFHVIQETFSCGLPCGKQMPCGRHKCNKPCHDGPCQTPCRQPCNIPRDLCGHPCDKCHDHLPRKQL</sequence>
<evidence type="ECO:0000256" key="7">
    <source>
        <dbReference type="ARBA" id="ARBA00023015"/>
    </source>
</evidence>
<evidence type="ECO:0000256" key="8">
    <source>
        <dbReference type="ARBA" id="ARBA00023163"/>
    </source>
</evidence>
<feature type="domain" description="NF-X1-type" evidence="10">
    <location>
        <begin position="94"/>
        <end position="113"/>
    </location>
</feature>
<keyword evidence="8" id="KW-0804">Transcription</keyword>
<keyword evidence="5" id="KW-0863">Zinc-finger</keyword>
<dbReference type="PANTHER" id="PTHR12360:SF12">
    <property type="entry name" value="TRANSCRIPTIONAL REPRESSOR NF-X1"/>
    <property type="match status" value="1"/>
</dbReference>
<evidence type="ECO:0000256" key="2">
    <source>
        <dbReference type="ARBA" id="ARBA00007269"/>
    </source>
</evidence>
<evidence type="ECO:0000256" key="3">
    <source>
        <dbReference type="ARBA" id="ARBA00022723"/>
    </source>
</evidence>
<dbReference type="PANTHER" id="PTHR12360">
    <property type="entry name" value="NUCLEAR TRANSCRIPTION FACTOR, X-BOX BINDING 1 NFX1"/>
    <property type="match status" value="1"/>
</dbReference>
<keyword evidence="6" id="KW-0862">Zinc</keyword>
<proteinExistence type="inferred from homology"/>
<comment type="caution">
    <text evidence="11">The sequence shown here is derived from an EMBL/GenBank/DDBJ whole genome shotgun (WGS) entry which is preliminary data.</text>
</comment>
<keyword evidence="12" id="KW-1185">Reference proteome</keyword>
<dbReference type="SMART" id="SM00438">
    <property type="entry name" value="ZnF_NFX"/>
    <property type="match status" value="4"/>
</dbReference>
<gene>
    <name evidence="11" type="ORF">NQ317_018625</name>
</gene>
<dbReference type="Pfam" id="PF01422">
    <property type="entry name" value="zf-NF-X1"/>
    <property type="match status" value="4"/>
</dbReference>
<evidence type="ECO:0000256" key="6">
    <source>
        <dbReference type="ARBA" id="ARBA00022833"/>
    </source>
</evidence>
<name>A0ABQ9IRQ6_9CUCU</name>
<comment type="subcellular location">
    <subcellularLocation>
        <location evidence="1">Nucleus</location>
    </subcellularLocation>
</comment>
<comment type="similarity">
    <text evidence="2">Belongs to the NFX1 family.</text>
</comment>
<feature type="domain" description="NF-X1-type" evidence="10">
    <location>
        <begin position="152"/>
        <end position="171"/>
    </location>
</feature>
<evidence type="ECO:0000259" key="10">
    <source>
        <dbReference type="SMART" id="SM00438"/>
    </source>
</evidence>
<evidence type="ECO:0000313" key="11">
    <source>
        <dbReference type="EMBL" id="KAJ8961344.1"/>
    </source>
</evidence>
<organism evidence="11 12">
    <name type="scientific">Molorchus minor</name>
    <dbReference type="NCBI Taxonomy" id="1323400"/>
    <lineage>
        <taxon>Eukaryota</taxon>
        <taxon>Metazoa</taxon>
        <taxon>Ecdysozoa</taxon>
        <taxon>Arthropoda</taxon>
        <taxon>Hexapoda</taxon>
        <taxon>Insecta</taxon>
        <taxon>Pterygota</taxon>
        <taxon>Neoptera</taxon>
        <taxon>Endopterygota</taxon>
        <taxon>Coleoptera</taxon>
        <taxon>Polyphaga</taxon>
        <taxon>Cucujiformia</taxon>
        <taxon>Chrysomeloidea</taxon>
        <taxon>Cerambycidae</taxon>
        <taxon>Lamiinae</taxon>
        <taxon>Monochamini</taxon>
        <taxon>Molorchus</taxon>
    </lineage>
</organism>
<keyword evidence="9" id="KW-0539">Nucleus</keyword>
<evidence type="ECO:0000313" key="12">
    <source>
        <dbReference type="Proteomes" id="UP001162164"/>
    </source>
</evidence>
<keyword evidence="3" id="KW-0479">Metal-binding</keyword>
<evidence type="ECO:0000256" key="4">
    <source>
        <dbReference type="ARBA" id="ARBA00022737"/>
    </source>
</evidence>
<accession>A0ABQ9IRQ6</accession>